<accession>A0ABP7BVN3</accession>
<organism evidence="1 2">
    <name type="scientific">Microbacterium marinilacus</name>
    <dbReference type="NCBI Taxonomy" id="415209"/>
    <lineage>
        <taxon>Bacteria</taxon>
        <taxon>Bacillati</taxon>
        <taxon>Actinomycetota</taxon>
        <taxon>Actinomycetes</taxon>
        <taxon>Micrococcales</taxon>
        <taxon>Microbacteriaceae</taxon>
        <taxon>Microbacterium</taxon>
    </lineage>
</organism>
<evidence type="ECO:0000313" key="1">
    <source>
        <dbReference type="EMBL" id="GAA3669053.1"/>
    </source>
</evidence>
<dbReference type="EMBL" id="BAAAYV010000025">
    <property type="protein sequence ID" value="GAA3669053.1"/>
    <property type="molecule type" value="Genomic_DNA"/>
</dbReference>
<dbReference type="Proteomes" id="UP001410795">
    <property type="component" value="Unassembled WGS sequence"/>
</dbReference>
<name>A0ABP7BVN3_9MICO</name>
<protein>
    <recommendedName>
        <fullName evidence="3">DNA topoisomerase (ATP-hydrolyzing)</fullName>
    </recommendedName>
</protein>
<reference evidence="2" key="1">
    <citation type="journal article" date="2019" name="Int. J. Syst. Evol. Microbiol.">
        <title>The Global Catalogue of Microorganisms (GCM) 10K type strain sequencing project: providing services to taxonomists for standard genome sequencing and annotation.</title>
        <authorList>
            <consortium name="The Broad Institute Genomics Platform"/>
            <consortium name="The Broad Institute Genome Sequencing Center for Infectious Disease"/>
            <person name="Wu L."/>
            <person name="Ma J."/>
        </authorList>
    </citation>
    <scope>NUCLEOTIDE SEQUENCE [LARGE SCALE GENOMIC DNA]</scope>
    <source>
        <strain evidence="2">JCM 16546</strain>
    </source>
</reference>
<dbReference type="RefSeq" id="WP_281427247.1">
    <property type="nucleotide sequence ID" value="NZ_BAAAYV010000025.1"/>
</dbReference>
<sequence>MVRDETPAFVDDRFNDSGLHAELGKVLSAMLYEYLKDRGAAHG</sequence>
<gene>
    <name evidence="1" type="ORF">GCM10022202_33910</name>
</gene>
<evidence type="ECO:0000313" key="2">
    <source>
        <dbReference type="Proteomes" id="UP001410795"/>
    </source>
</evidence>
<comment type="caution">
    <text evidence="1">The sequence shown here is derived from an EMBL/GenBank/DDBJ whole genome shotgun (WGS) entry which is preliminary data.</text>
</comment>
<evidence type="ECO:0008006" key="3">
    <source>
        <dbReference type="Google" id="ProtNLM"/>
    </source>
</evidence>
<keyword evidence="2" id="KW-1185">Reference proteome</keyword>
<proteinExistence type="predicted"/>